<proteinExistence type="predicted"/>
<organism evidence="3 4">
    <name type="scientific">Salibacterium salarium</name>
    <dbReference type="NCBI Taxonomy" id="284579"/>
    <lineage>
        <taxon>Bacteria</taxon>
        <taxon>Bacillati</taxon>
        <taxon>Bacillota</taxon>
        <taxon>Bacilli</taxon>
        <taxon>Bacillales</taxon>
        <taxon>Bacillaceae</taxon>
    </lineage>
</organism>
<keyword evidence="1" id="KW-0863">Zinc-finger</keyword>
<evidence type="ECO:0000259" key="2">
    <source>
        <dbReference type="PROSITE" id="PS50966"/>
    </source>
</evidence>
<sequence length="555" mass="64359">MNLFDIEDFIDDDTFSRGMMYIVEEQVRKIQEPYQHHFVIEVEGAEDYTVDIVLDAEKNIVKTFCDCPSVPGTYCEHTAAALMALGEHKEESTLGGNFEEEPDLDTVLASLSKEDMMKLLRAAAEEYPEVKKRVLSAHTTSLDAAAAARKLVREYIEKNVKDHFISFRDVPDALEGAHMVLEQAEEKTVGGETEQAVQLCLVVLAEVVDMLKYADDSGGEPGVLIHQSLVLLHQAAATGARQLQESAKECVFDSLLAEADQRRYGDMIEWRTSLLRACIYIADSTERRSRLEGKIEQMQKEIPADSWQAMVHTPLIKMIQLEIRETYDSEEAVSTYLYENLSYPEFRRKALDMFMIQGAFDRVLELCDKALEGEEFPHLRRQWKEYKLDVYEQTGDIQNQKAILLEFLYDGDDRYYERLKRLYGPEEWGDVFQEILDGFDRNNAHDLASYLMVLKEERLSGRILDYCRNEPRRIMDWYPYLTEDYPEEVNDLFVLVIKNTAEQSRDRKKYRKVCQLIQQYQKACGSNNARNLIDVLKEMYQKRSAFVDELEKINK</sequence>
<protein>
    <recommendedName>
        <fullName evidence="2">SWIM-type domain-containing protein</fullName>
    </recommendedName>
</protein>
<reference evidence="3 4" key="1">
    <citation type="submission" date="2018-10" db="EMBL/GenBank/DDBJ databases">
        <title>Draft genome sequence of Bacillus salarius IM0101, isolated from a hypersaline soil in Inner Mongolia, China.</title>
        <authorList>
            <person name="Yamprayoonswat W."/>
            <person name="Boonvisut S."/>
            <person name="Jumpathong W."/>
            <person name="Sittihan S."/>
            <person name="Ruangsuj P."/>
            <person name="Wanthongcharoen S."/>
            <person name="Thongpramul N."/>
            <person name="Pimmason S."/>
            <person name="Yu B."/>
            <person name="Yasawong M."/>
        </authorList>
    </citation>
    <scope>NUCLEOTIDE SEQUENCE [LARGE SCALE GENOMIC DNA]</scope>
    <source>
        <strain evidence="3 4">IM0101</strain>
    </source>
</reference>
<dbReference type="AlphaFoldDB" id="A0A3R9QN43"/>
<dbReference type="Proteomes" id="UP000275076">
    <property type="component" value="Unassembled WGS sequence"/>
</dbReference>
<keyword evidence="1" id="KW-0862">Zinc</keyword>
<dbReference type="OrthoDB" id="26424at2"/>
<evidence type="ECO:0000256" key="1">
    <source>
        <dbReference type="PROSITE-ProRule" id="PRU00325"/>
    </source>
</evidence>
<name>A0A3R9QN43_9BACI</name>
<gene>
    <name evidence="3" type="ORF">D7Z54_07415</name>
</gene>
<dbReference type="GO" id="GO:0008270">
    <property type="term" value="F:zinc ion binding"/>
    <property type="evidence" value="ECO:0007669"/>
    <property type="project" value="UniProtKB-KW"/>
</dbReference>
<dbReference type="PROSITE" id="PS50966">
    <property type="entry name" value="ZF_SWIM"/>
    <property type="match status" value="1"/>
</dbReference>
<keyword evidence="1" id="KW-0479">Metal-binding</keyword>
<dbReference type="EMBL" id="RBVX01000005">
    <property type="protein sequence ID" value="RSL33938.1"/>
    <property type="molecule type" value="Genomic_DNA"/>
</dbReference>
<evidence type="ECO:0000313" key="4">
    <source>
        <dbReference type="Proteomes" id="UP000275076"/>
    </source>
</evidence>
<dbReference type="Pfam" id="PF04434">
    <property type="entry name" value="SWIM"/>
    <property type="match status" value="1"/>
</dbReference>
<feature type="domain" description="SWIM-type" evidence="2">
    <location>
        <begin position="48"/>
        <end position="86"/>
    </location>
</feature>
<evidence type="ECO:0000313" key="3">
    <source>
        <dbReference type="EMBL" id="RSL33938.1"/>
    </source>
</evidence>
<dbReference type="InterPro" id="IPR007527">
    <property type="entry name" value="Znf_SWIM"/>
</dbReference>
<comment type="caution">
    <text evidence="3">The sequence shown here is derived from an EMBL/GenBank/DDBJ whole genome shotgun (WGS) entry which is preliminary data.</text>
</comment>
<keyword evidence="4" id="KW-1185">Reference proteome</keyword>
<dbReference type="RefSeq" id="WP_125555206.1">
    <property type="nucleotide sequence ID" value="NZ_RBVX01000005.1"/>
</dbReference>
<accession>A0A3R9QN43</accession>